<dbReference type="EMBL" id="CP019962">
    <property type="protein sequence ID" value="ARD66100.1"/>
    <property type="molecule type" value="Genomic_DNA"/>
</dbReference>
<dbReference type="KEGG" id="elim:B2M23_00010"/>
<organism evidence="1 3">
    <name type="scientific">Eubacterium limosum</name>
    <dbReference type="NCBI Taxonomy" id="1736"/>
    <lineage>
        <taxon>Bacteria</taxon>
        <taxon>Bacillati</taxon>
        <taxon>Bacillota</taxon>
        <taxon>Clostridia</taxon>
        <taxon>Eubacteriales</taxon>
        <taxon>Eubacteriaceae</taxon>
        <taxon>Eubacterium</taxon>
    </lineage>
</organism>
<evidence type="ECO:0000313" key="2">
    <source>
        <dbReference type="EMBL" id="ARD66100.1"/>
    </source>
</evidence>
<proteinExistence type="predicted"/>
<sequence length="130" mass="14059">MVAFATLVDLERRWRPLSDVEKERAEMLLSDAATKIALLCEQSGVEIDPENDLQSDALVGINCEMVKRAMLSPIDLPPVSTFAQTAGSYSESQTYVNPTGDIYMTLAEKKLIGIGAQRTGSISPAIGGIR</sequence>
<dbReference type="EMBL" id="CP019962">
    <property type="protein sequence ID" value="ARD64031.1"/>
    <property type="molecule type" value="Genomic_DNA"/>
</dbReference>
<evidence type="ECO:0000313" key="1">
    <source>
        <dbReference type="EMBL" id="ARD64031.1"/>
    </source>
</evidence>
<accession>A0AAC9W1F7</accession>
<dbReference type="AlphaFoldDB" id="A0AAC9W1F7"/>
<dbReference type="InterPro" id="IPR018963">
    <property type="entry name" value="Mycophage_D29_Gp19"/>
</dbReference>
<protein>
    <recommendedName>
        <fullName evidence="4">Phage protein Gp19/Gp15/Gp42</fullName>
    </recommendedName>
</protein>
<evidence type="ECO:0008006" key="4">
    <source>
        <dbReference type="Google" id="ProtNLM"/>
    </source>
</evidence>
<dbReference type="Pfam" id="PF09355">
    <property type="entry name" value="Phage_Gp19"/>
    <property type="match status" value="1"/>
</dbReference>
<gene>
    <name evidence="1" type="ORF">B2M23_00010</name>
    <name evidence="2" type="ORF">B2M23_11345</name>
</gene>
<evidence type="ECO:0000313" key="3">
    <source>
        <dbReference type="Proteomes" id="UP000192391"/>
    </source>
</evidence>
<dbReference type="RefSeq" id="WP_038354092.1">
    <property type="nucleotide sequence ID" value="NZ_CP019962.1"/>
</dbReference>
<dbReference type="Proteomes" id="UP000192391">
    <property type="component" value="Chromosome"/>
</dbReference>
<dbReference type="KEGG" id="elim:B2M23_11345"/>
<name>A0AAC9W1F7_EUBLI</name>
<reference evidence="1" key="3">
    <citation type="submission" date="2017-02" db="EMBL/GenBank/DDBJ databases">
        <title>Integrative analysis reveals regulation of autotrophic growth of syngas fermenting bacteria at the translational level.</title>
        <authorList>
            <person name="Song Y."/>
            <person name="Shin J."/>
            <person name="Jeong Y."/>
            <person name="Jin S."/>
            <person name="Kim D.R."/>
            <person name="Kim S.C."/>
            <person name="Cho S."/>
            <person name="Cho B.-K."/>
        </authorList>
    </citation>
    <scope>NUCLEOTIDE SEQUENCE</scope>
    <source>
        <strain evidence="1">ATCC 8486</strain>
    </source>
</reference>
<reference evidence="1" key="1">
    <citation type="journal article" date="2015" name="Genome Announc.">
        <title>Draft Genome Sequence of Chemolithoautotrophic Acetogenic Butanol-Producing Eubacterium limosum ATCC 8486.</title>
        <authorList>
            <person name="Song Y."/>
            <person name="Cho B.K."/>
        </authorList>
    </citation>
    <scope>NUCLEOTIDE SEQUENCE</scope>
    <source>
        <strain evidence="1">ATCC 8486</strain>
    </source>
</reference>
<reference evidence="3" key="2">
    <citation type="journal article" date="2017" name="Sci. Rep.">
        <title>Determination of the Genome and Primary Transcriptome of Syngas Fermenting Eubacterium limosum ATCC 8486.</title>
        <authorList>
            <person name="Song Y."/>
            <person name="Shin J."/>
            <person name="Jeong Y."/>
            <person name="Jin S."/>
            <person name="Lee J.K."/>
            <person name="Kim D.R."/>
            <person name="Kim S.C."/>
            <person name="Cho S."/>
            <person name="Cho B.K."/>
        </authorList>
    </citation>
    <scope>NUCLEOTIDE SEQUENCE [LARGE SCALE GENOMIC DNA]</scope>
    <source>
        <strain evidence="3">ATCC 8486</strain>
    </source>
</reference>